<keyword evidence="3" id="KW-1185">Reference proteome</keyword>
<dbReference type="EMBL" id="KY630187">
    <property type="protein sequence ID" value="AQW88743.1"/>
    <property type="molecule type" value="Genomic_DNA"/>
</dbReference>
<evidence type="ECO:0000313" key="3">
    <source>
        <dbReference type="Proteomes" id="UP000221837"/>
    </source>
</evidence>
<reference evidence="2" key="1">
    <citation type="submission" date="2017-02" db="EMBL/GenBank/DDBJ databases">
        <title>Genome sequence of Serratia marcescens phage BF.</title>
        <authorList>
            <person name="Casey E."/>
            <person name="Fitzgerald B."/>
            <person name="Mahony J."/>
            <person name="Lugli G."/>
            <person name="Ventura M."/>
            <person name="van Sinderen D."/>
        </authorList>
    </citation>
    <scope>NUCLEOTIDE SEQUENCE [LARGE SCALE GENOMIC DNA]</scope>
</reference>
<dbReference type="Proteomes" id="UP000221837">
    <property type="component" value="Genome"/>
</dbReference>
<keyword evidence="1" id="KW-0175">Coiled coil</keyword>
<evidence type="ECO:0000313" key="2">
    <source>
        <dbReference type="EMBL" id="AQW88743.1"/>
    </source>
</evidence>
<evidence type="ECO:0000256" key="1">
    <source>
        <dbReference type="SAM" id="Coils"/>
    </source>
</evidence>
<accession>A0A1S6UAH9</accession>
<dbReference type="OrthoDB" id="38062at10239"/>
<gene>
    <name evidence="2" type="ORF">BF_0218</name>
</gene>
<protein>
    <submittedName>
        <fullName evidence="2">Uncharacterized protein</fullName>
    </submittedName>
</protein>
<name>A0A1S6UAH9_9CAUD</name>
<proteinExistence type="predicted"/>
<sequence length="115" mass="13516">MTDDELESFRIDTYNEGYEEGKEYGYECGMDDGDAAGAERIRKELEYEHEKALERSYKDGFNEAEDKYDREISYLRSNSEQAINSLNSKIKDLKRMLYNLRKENATITRSIQKST</sequence>
<feature type="coiled-coil region" evidence="1">
    <location>
        <begin position="35"/>
        <end position="103"/>
    </location>
</feature>
<organism evidence="2 3">
    <name type="scientific">Serratia phage BF</name>
    <dbReference type="NCBI Taxonomy" id="1962671"/>
    <lineage>
        <taxon>Viruses</taxon>
        <taxon>Duplodnaviria</taxon>
        <taxon>Heunggongvirae</taxon>
        <taxon>Uroviricota</taxon>
        <taxon>Caudoviricetes</taxon>
        <taxon>Eneladusvirus</taxon>
        <taxon>Eneladusvirus BF</taxon>
    </lineage>
</organism>